<dbReference type="PANTHER" id="PTHR11952:SF2">
    <property type="entry name" value="LD24639P"/>
    <property type="match status" value="1"/>
</dbReference>
<dbReference type="GO" id="GO:0006048">
    <property type="term" value="P:UDP-N-acetylglucosamine biosynthetic process"/>
    <property type="evidence" value="ECO:0007669"/>
    <property type="project" value="TreeGrafter"/>
</dbReference>
<keyword evidence="5" id="KW-1185">Reference proteome</keyword>
<dbReference type="EMBL" id="JAELUP010000005">
    <property type="protein sequence ID" value="MBJ6360135.1"/>
    <property type="molecule type" value="Genomic_DNA"/>
</dbReference>
<evidence type="ECO:0000256" key="1">
    <source>
        <dbReference type="ARBA" id="ARBA00010401"/>
    </source>
</evidence>
<dbReference type="InterPro" id="IPR039741">
    <property type="entry name" value="UDP-sugar_pyrophosphorylase"/>
</dbReference>
<name>A0A934IZW6_9BACL</name>
<dbReference type="PANTHER" id="PTHR11952">
    <property type="entry name" value="UDP- GLUCOSE PYROPHOSPHORYLASE"/>
    <property type="match status" value="1"/>
</dbReference>
<dbReference type="InterPro" id="IPR002618">
    <property type="entry name" value="UDPGP_fam"/>
</dbReference>
<dbReference type="Proteomes" id="UP000640274">
    <property type="component" value="Unassembled WGS sequence"/>
</dbReference>
<keyword evidence="2" id="KW-0808">Transferase</keyword>
<dbReference type="Pfam" id="PF01704">
    <property type="entry name" value="UDPGP"/>
    <property type="match status" value="1"/>
</dbReference>
<reference evidence="4" key="1">
    <citation type="submission" date="2020-12" db="EMBL/GenBank/DDBJ databases">
        <authorList>
            <person name="Huq M.A."/>
        </authorList>
    </citation>
    <scope>NUCLEOTIDE SEQUENCE</scope>
    <source>
        <strain evidence="4">MAHUQ-46</strain>
    </source>
</reference>
<dbReference type="SUPFAM" id="SSF53448">
    <property type="entry name" value="Nucleotide-diphospho-sugar transferases"/>
    <property type="match status" value="1"/>
</dbReference>
<dbReference type="CDD" id="cd04193">
    <property type="entry name" value="UDPGlcNAc_PPase"/>
    <property type="match status" value="1"/>
</dbReference>
<evidence type="ECO:0000313" key="5">
    <source>
        <dbReference type="Proteomes" id="UP000640274"/>
    </source>
</evidence>
<evidence type="ECO:0000256" key="3">
    <source>
        <dbReference type="ARBA" id="ARBA00022695"/>
    </source>
</evidence>
<organism evidence="4 5">
    <name type="scientific">Paenibacillus roseus</name>
    <dbReference type="NCBI Taxonomy" id="2798579"/>
    <lineage>
        <taxon>Bacteria</taxon>
        <taxon>Bacillati</taxon>
        <taxon>Bacillota</taxon>
        <taxon>Bacilli</taxon>
        <taxon>Bacillales</taxon>
        <taxon>Paenibacillaceae</taxon>
        <taxon>Paenibacillus</taxon>
    </lineage>
</organism>
<dbReference type="AlphaFoldDB" id="A0A934IZW6"/>
<dbReference type="GO" id="GO:0003977">
    <property type="term" value="F:UDP-N-acetylglucosamine diphosphorylase activity"/>
    <property type="evidence" value="ECO:0007669"/>
    <property type="project" value="TreeGrafter"/>
</dbReference>
<sequence>MQLQAVIALLKIWRQEHLLEHYDTLPEVRKQELLEQILALDFEWLRHLHMNNEKDTGLQVSGLAPLSVQSLDDLKTDRGNIEQTGWDLLREGKVAALLVAGGQGSRLGYNGPKGTLDIGLPSRKSLFQLQAERLLNLGRRAGTTIPWCIMTSPGNHKATFDFFAQHQYFGYDKEQLFFFNQAVIPALDHKGKIILETPWRICSVPNGTGGCISAMRSSGILDQLKARGVEWFFYYNVDNALIKVADPHFIGFAHTSGQPIACKVIAKRDADEKIGVVCLQDGRPSVVEYSDFPEQLKRQRDIKTGRLLYDTGNISIHMFQLQFLEKASRQQLVYKAVQKDVQTFQGPVRAYKYEAFIFDLFAYASGMSLVKVEREEEFAPVKNAAGPDSPEEARRLLLHVHQTWFEKLGVSEDLFKGREIEVSPLISYDGEGLAVDMLCNKDHPSFIYIG</sequence>
<protein>
    <submittedName>
        <fullName evidence="4">UDPGP type 1 family protein</fullName>
    </submittedName>
</protein>
<gene>
    <name evidence="4" type="ORF">JFN88_02215</name>
</gene>
<evidence type="ECO:0000313" key="4">
    <source>
        <dbReference type="EMBL" id="MBJ6360135.1"/>
    </source>
</evidence>
<dbReference type="Gene3D" id="3.90.550.10">
    <property type="entry name" value="Spore Coat Polysaccharide Biosynthesis Protein SpsA, Chain A"/>
    <property type="match status" value="1"/>
</dbReference>
<keyword evidence="3" id="KW-0548">Nucleotidyltransferase</keyword>
<evidence type="ECO:0000256" key="2">
    <source>
        <dbReference type="ARBA" id="ARBA00022679"/>
    </source>
</evidence>
<comment type="caution">
    <text evidence="4">The sequence shown here is derived from an EMBL/GenBank/DDBJ whole genome shotgun (WGS) entry which is preliminary data.</text>
</comment>
<accession>A0A934IZW6</accession>
<proteinExistence type="inferred from homology"/>
<comment type="similarity">
    <text evidence="1">Belongs to the UDPGP type 1 family.</text>
</comment>
<dbReference type="InterPro" id="IPR029044">
    <property type="entry name" value="Nucleotide-diphossugar_trans"/>
</dbReference>